<dbReference type="EMBL" id="FXYH01000021">
    <property type="protein sequence ID" value="SMX49335.1"/>
    <property type="molecule type" value="Genomic_DNA"/>
</dbReference>
<dbReference type="Proteomes" id="UP000220836">
    <property type="component" value="Unassembled WGS sequence"/>
</dbReference>
<proteinExistence type="predicted"/>
<name>A0A238L2L7_9RHOB</name>
<keyword evidence="2" id="KW-1185">Reference proteome</keyword>
<sequence>MIYASLQCAVFIQNLLRYLVEKIRPLNITNPRDINKAHRPTANMDIVKRGRGNLLHCPIWNFQHK</sequence>
<evidence type="ECO:0000313" key="2">
    <source>
        <dbReference type="Proteomes" id="UP000220836"/>
    </source>
</evidence>
<gene>
    <name evidence="1" type="ORF">PEV8663_04163</name>
</gene>
<organism evidence="1 2">
    <name type="scientific">Pelagimonas varians</name>
    <dbReference type="NCBI Taxonomy" id="696760"/>
    <lineage>
        <taxon>Bacteria</taxon>
        <taxon>Pseudomonadati</taxon>
        <taxon>Pseudomonadota</taxon>
        <taxon>Alphaproteobacteria</taxon>
        <taxon>Rhodobacterales</taxon>
        <taxon>Roseobacteraceae</taxon>
        <taxon>Pelagimonas</taxon>
    </lineage>
</organism>
<evidence type="ECO:0000313" key="1">
    <source>
        <dbReference type="EMBL" id="SMX49335.1"/>
    </source>
</evidence>
<accession>A0A238L2L7</accession>
<protein>
    <submittedName>
        <fullName evidence="1">Uncharacterized protein</fullName>
    </submittedName>
</protein>
<reference evidence="1 2" key="1">
    <citation type="submission" date="2017-05" db="EMBL/GenBank/DDBJ databases">
        <authorList>
            <person name="Song R."/>
            <person name="Chenine A.L."/>
            <person name="Ruprecht R.M."/>
        </authorList>
    </citation>
    <scope>NUCLEOTIDE SEQUENCE [LARGE SCALE GENOMIC DNA]</scope>
    <source>
        <strain evidence="1 2">CECT 8663</strain>
    </source>
</reference>
<dbReference type="AlphaFoldDB" id="A0A238L2L7"/>